<organism evidence="8 9">
    <name type="scientific">Stylosanthes scabra</name>
    <dbReference type="NCBI Taxonomy" id="79078"/>
    <lineage>
        <taxon>Eukaryota</taxon>
        <taxon>Viridiplantae</taxon>
        <taxon>Streptophyta</taxon>
        <taxon>Embryophyta</taxon>
        <taxon>Tracheophyta</taxon>
        <taxon>Spermatophyta</taxon>
        <taxon>Magnoliopsida</taxon>
        <taxon>eudicotyledons</taxon>
        <taxon>Gunneridae</taxon>
        <taxon>Pentapetalae</taxon>
        <taxon>rosids</taxon>
        <taxon>fabids</taxon>
        <taxon>Fabales</taxon>
        <taxon>Fabaceae</taxon>
        <taxon>Papilionoideae</taxon>
        <taxon>50 kb inversion clade</taxon>
        <taxon>dalbergioids sensu lato</taxon>
        <taxon>Dalbergieae</taxon>
        <taxon>Pterocarpus clade</taxon>
        <taxon>Stylosanthes</taxon>
    </lineage>
</organism>
<dbReference type="PANTHER" id="PTHR47955">
    <property type="entry name" value="CYTOCHROME P450 FAMILY 71 PROTEIN"/>
    <property type="match status" value="1"/>
</dbReference>
<keyword evidence="5 6" id="KW-0408">Iron</keyword>
<keyword evidence="3 6" id="KW-0479">Metal-binding</keyword>
<dbReference type="PROSITE" id="PS00086">
    <property type="entry name" value="CYTOCHROME_P450"/>
    <property type="match status" value="1"/>
</dbReference>
<keyword evidence="9" id="KW-1185">Reference proteome</keyword>
<evidence type="ECO:0000256" key="6">
    <source>
        <dbReference type="RuleBase" id="RU000461"/>
    </source>
</evidence>
<comment type="caution">
    <text evidence="8">The sequence shown here is derived from an EMBL/GenBank/DDBJ whole genome shotgun (WGS) entry which is preliminary data.</text>
</comment>
<dbReference type="InterPro" id="IPR036396">
    <property type="entry name" value="Cyt_P450_sf"/>
</dbReference>
<dbReference type="PRINTS" id="PR00385">
    <property type="entry name" value="P450"/>
</dbReference>
<evidence type="ECO:0000256" key="4">
    <source>
        <dbReference type="ARBA" id="ARBA00023002"/>
    </source>
</evidence>
<dbReference type="InterPro" id="IPR001128">
    <property type="entry name" value="Cyt_P450"/>
</dbReference>
<evidence type="ECO:0000256" key="1">
    <source>
        <dbReference type="ARBA" id="ARBA00010617"/>
    </source>
</evidence>
<name>A0ABU6XE69_9FABA</name>
<evidence type="ECO:0000256" key="5">
    <source>
        <dbReference type="ARBA" id="ARBA00023004"/>
    </source>
</evidence>
<dbReference type="InterPro" id="IPR017972">
    <property type="entry name" value="Cyt_P450_CS"/>
</dbReference>
<reference evidence="8 9" key="1">
    <citation type="journal article" date="2023" name="Plants (Basel)">
        <title>Bridging the Gap: Combining Genomics and Transcriptomics Approaches to Understand Stylosanthes scabra, an Orphan Legume from the Brazilian Caatinga.</title>
        <authorList>
            <person name="Ferreira-Neto J.R.C."/>
            <person name="da Silva M.D."/>
            <person name="Binneck E."/>
            <person name="de Melo N.F."/>
            <person name="da Silva R.H."/>
            <person name="de Melo A.L.T.M."/>
            <person name="Pandolfi V."/>
            <person name="Bustamante F.O."/>
            <person name="Brasileiro-Vidal A.C."/>
            <person name="Benko-Iseppon A.M."/>
        </authorList>
    </citation>
    <scope>NUCLEOTIDE SEQUENCE [LARGE SCALE GENOMIC DNA]</scope>
    <source>
        <tissue evidence="8">Leaves</tissue>
    </source>
</reference>
<keyword evidence="7" id="KW-0472">Membrane</keyword>
<feature type="transmembrane region" description="Helical" evidence="7">
    <location>
        <begin position="6"/>
        <end position="27"/>
    </location>
</feature>
<evidence type="ECO:0000256" key="3">
    <source>
        <dbReference type="ARBA" id="ARBA00022723"/>
    </source>
</evidence>
<evidence type="ECO:0000256" key="7">
    <source>
        <dbReference type="SAM" id="Phobius"/>
    </source>
</evidence>
<dbReference type="Pfam" id="PF00067">
    <property type="entry name" value="p450"/>
    <property type="match status" value="1"/>
</dbReference>
<evidence type="ECO:0000256" key="2">
    <source>
        <dbReference type="ARBA" id="ARBA00022617"/>
    </source>
</evidence>
<evidence type="ECO:0000313" key="9">
    <source>
        <dbReference type="Proteomes" id="UP001341840"/>
    </source>
</evidence>
<proteinExistence type="inferred from homology"/>
<evidence type="ECO:0000313" key="8">
    <source>
        <dbReference type="EMBL" id="MED6196282.1"/>
    </source>
</evidence>
<keyword evidence="6" id="KW-0503">Monooxygenase</keyword>
<dbReference type="EMBL" id="JASCZI010211734">
    <property type="protein sequence ID" value="MED6196282.1"/>
    <property type="molecule type" value="Genomic_DNA"/>
</dbReference>
<dbReference type="SUPFAM" id="SSF48264">
    <property type="entry name" value="Cytochrome P450"/>
    <property type="match status" value="1"/>
</dbReference>
<dbReference type="CDD" id="cd11072">
    <property type="entry name" value="CYP71-like"/>
    <property type="match status" value="1"/>
</dbReference>
<protein>
    <submittedName>
        <fullName evidence="8">Uncharacterized protein</fullName>
    </submittedName>
</protein>
<dbReference type="Gene3D" id="1.10.630.10">
    <property type="entry name" value="Cytochrome P450"/>
    <property type="match status" value="1"/>
</dbReference>
<dbReference type="Proteomes" id="UP001341840">
    <property type="component" value="Unassembled WGS sequence"/>
</dbReference>
<gene>
    <name evidence="8" type="ORF">PIB30_046097</name>
</gene>
<comment type="similarity">
    <text evidence="1 6">Belongs to the cytochrome P450 family.</text>
</comment>
<dbReference type="PRINTS" id="PR00463">
    <property type="entry name" value="EP450I"/>
</dbReference>
<keyword evidence="4 6" id="KW-0560">Oxidoreductase</keyword>
<dbReference type="PANTHER" id="PTHR47955:SF8">
    <property type="entry name" value="CYTOCHROME P450 71D11-LIKE"/>
    <property type="match status" value="1"/>
</dbReference>
<accession>A0ABU6XE69</accession>
<dbReference type="InterPro" id="IPR002401">
    <property type="entry name" value="Cyt_P450_E_grp-I"/>
</dbReference>
<keyword evidence="7" id="KW-1133">Transmembrane helix</keyword>
<keyword evidence="2 6" id="KW-0349">Heme</keyword>
<keyword evidence="7" id="KW-0812">Transmembrane</keyword>
<sequence>MMEFHHFSSFSLIVQSLITIILISLILKLGRKIFKTNGSRASNNLPPGPWKLPILGSIHHLIGDLPHHSLRKLSQKHGPIMHMQLGETSAIVISSPEMAKEVLKTHDTAFSQRPRFVAIEALTYGWSNLAFSPYGSYWKQIRKICTLELLSTKRVKSFQFIRMEEVSSLVRFVSMNIGSPINLTDEFLNMTYSITARAAFGEKTKDQDEYVSIIKETLTWSLALGVSNLFPSQKWLHVISGVEKKVKEMHRTGDRVLDVIIAAATRKKDGDSSLLSILLSLRENGTSEFQLTNNNIKAILQDMLIAGGESTSLTVEWVFSEMLKNPRVLKKAQAEVREVFGNKDYVDEKGLEELKFLKAVIKESMRLHPATPLLLPKECLKSCEINGYTIPIGTQVFINAWAIGRDPNYWIEAESFCPERFLDCEIDYRGSHFEFIPFGAGKRMCPGISFAIHNIELPLAQLLYYFDWNLPFGISHEDFDMTEHFGSTVRRKNDLFAIPTVHRNVPN</sequence>